<dbReference type="Pfam" id="PF14324">
    <property type="entry name" value="PINIT"/>
    <property type="match status" value="1"/>
</dbReference>
<dbReference type="Proteomes" id="UP000475862">
    <property type="component" value="Unassembled WGS sequence"/>
</dbReference>
<keyword evidence="7" id="KW-0862">Zinc</keyword>
<dbReference type="PANTHER" id="PTHR10782:SF94">
    <property type="entry name" value="SUPPRESSOR OF VARIEGATION 2-10, ISOFORM I"/>
    <property type="match status" value="1"/>
</dbReference>
<keyword evidence="4" id="KW-0479">Metal-binding</keyword>
<gene>
    <name evidence="12" type="ORF">AGLY_017546</name>
</gene>
<evidence type="ECO:0000256" key="8">
    <source>
        <dbReference type="PROSITE-ProRule" id="PRU00452"/>
    </source>
</evidence>
<accession>A0A6G0SUJ4</accession>
<dbReference type="GO" id="GO:0000785">
    <property type="term" value="C:chromatin"/>
    <property type="evidence" value="ECO:0007669"/>
    <property type="project" value="TreeGrafter"/>
</dbReference>
<comment type="caution">
    <text evidence="12">The sequence shown here is derived from an EMBL/GenBank/DDBJ whole genome shotgun (WGS) entry which is preliminary data.</text>
</comment>
<dbReference type="InterPro" id="IPR036361">
    <property type="entry name" value="SAP_dom_sf"/>
</dbReference>
<evidence type="ECO:0000259" key="11">
    <source>
        <dbReference type="PROSITE" id="PS51466"/>
    </source>
</evidence>
<dbReference type="GO" id="GO:0061665">
    <property type="term" value="F:SUMO ligase activity"/>
    <property type="evidence" value="ECO:0007669"/>
    <property type="project" value="TreeGrafter"/>
</dbReference>
<evidence type="ECO:0008006" key="14">
    <source>
        <dbReference type="Google" id="ProtNLM"/>
    </source>
</evidence>
<dbReference type="Gene3D" id="3.30.40.10">
    <property type="entry name" value="Zinc/RING finger domain, C3HC4 (zinc finger)"/>
    <property type="match status" value="1"/>
</dbReference>
<keyword evidence="6" id="KW-0833">Ubl conjugation pathway</keyword>
<dbReference type="EMBL" id="VYZN01001667">
    <property type="protein sequence ID" value="KAE9522060.1"/>
    <property type="molecule type" value="Genomic_DNA"/>
</dbReference>
<feature type="region of interest" description="Disordered" evidence="9">
    <location>
        <begin position="527"/>
        <end position="548"/>
    </location>
</feature>
<comment type="pathway">
    <text evidence="1">Protein modification; protein sumoylation.</text>
</comment>
<keyword evidence="3" id="KW-0808">Transferase</keyword>
<dbReference type="PROSITE" id="PS51466">
    <property type="entry name" value="PINIT"/>
    <property type="match status" value="1"/>
</dbReference>
<dbReference type="UniPathway" id="UPA00886"/>
<dbReference type="PROSITE" id="PS51044">
    <property type="entry name" value="ZF_SP_RING"/>
    <property type="match status" value="1"/>
</dbReference>
<dbReference type="Gene3D" id="2.60.120.780">
    <property type="entry name" value="PINIT domain"/>
    <property type="match status" value="1"/>
</dbReference>
<evidence type="ECO:0000256" key="7">
    <source>
        <dbReference type="ARBA" id="ARBA00022833"/>
    </source>
</evidence>
<reference evidence="12 13" key="1">
    <citation type="submission" date="2019-08" db="EMBL/GenBank/DDBJ databases">
        <title>The genome of the soybean aphid Biotype 1, its phylome, world population structure and adaptation to the North American continent.</title>
        <authorList>
            <person name="Giordano R."/>
            <person name="Donthu R.K."/>
            <person name="Hernandez A.G."/>
            <person name="Wright C.L."/>
            <person name="Zimin A.V."/>
        </authorList>
    </citation>
    <scope>NUCLEOTIDE SEQUENCE [LARGE SCALE GENOMIC DNA]</scope>
    <source>
        <tissue evidence="12">Whole aphids</tissue>
    </source>
</reference>
<dbReference type="OrthoDB" id="10263264at2759"/>
<evidence type="ECO:0000256" key="3">
    <source>
        <dbReference type="ARBA" id="ARBA00022679"/>
    </source>
</evidence>
<evidence type="ECO:0000256" key="6">
    <source>
        <dbReference type="ARBA" id="ARBA00022786"/>
    </source>
</evidence>
<dbReference type="GO" id="GO:0008270">
    <property type="term" value="F:zinc ion binding"/>
    <property type="evidence" value="ECO:0007669"/>
    <property type="project" value="UniProtKB-KW"/>
</dbReference>
<keyword evidence="5 8" id="KW-0863">Zinc-finger</keyword>
<evidence type="ECO:0000259" key="10">
    <source>
        <dbReference type="PROSITE" id="PS51044"/>
    </source>
</evidence>
<dbReference type="SUPFAM" id="SSF68906">
    <property type="entry name" value="SAP domain"/>
    <property type="match status" value="1"/>
</dbReference>
<organism evidence="12 13">
    <name type="scientific">Aphis glycines</name>
    <name type="common">Soybean aphid</name>
    <dbReference type="NCBI Taxonomy" id="307491"/>
    <lineage>
        <taxon>Eukaryota</taxon>
        <taxon>Metazoa</taxon>
        <taxon>Ecdysozoa</taxon>
        <taxon>Arthropoda</taxon>
        <taxon>Hexapoda</taxon>
        <taxon>Insecta</taxon>
        <taxon>Pterygota</taxon>
        <taxon>Neoptera</taxon>
        <taxon>Paraneoptera</taxon>
        <taxon>Hemiptera</taxon>
        <taxon>Sternorrhyncha</taxon>
        <taxon>Aphidomorpha</taxon>
        <taxon>Aphidoidea</taxon>
        <taxon>Aphididae</taxon>
        <taxon>Aphidini</taxon>
        <taxon>Aphis</taxon>
        <taxon>Aphis</taxon>
    </lineage>
</organism>
<dbReference type="GO" id="GO:0003712">
    <property type="term" value="F:transcription coregulator activity"/>
    <property type="evidence" value="ECO:0007669"/>
    <property type="project" value="TreeGrafter"/>
</dbReference>
<dbReference type="InterPro" id="IPR004181">
    <property type="entry name" value="Znf_MIZ"/>
</dbReference>
<proteinExistence type="inferred from homology"/>
<dbReference type="InterPro" id="IPR038654">
    <property type="entry name" value="PINIT_sf"/>
</dbReference>
<feature type="domain" description="PINIT" evidence="11">
    <location>
        <begin position="206"/>
        <end position="375"/>
    </location>
</feature>
<evidence type="ECO:0000256" key="1">
    <source>
        <dbReference type="ARBA" id="ARBA00004718"/>
    </source>
</evidence>
<dbReference type="CDD" id="cd16650">
    <property type="entry name" value="SP-RING_PIAS-like"/>
    <property type="match status" value="1"/>
</dbReference>
<dbReference type="Pfam" id="PF02891">
    <property type="entry name" value="zf-MIZ"/>
    <property type="match status" value="1"/>
</dbReference>
<dbReference type="Gene3D" id="1.10.720.30">
    <property type="entry name" value="SAP domain"/>
    <property type="match status" value="1"/>
</dbReference>
<evidence type="ECO:0000256" key="9">
    <source>
        <dbReference type="SAM" id="MobiDB-lite"/>
    </source>
</evidence>
<evidence type="ECO:0000256" key="5">
    <source>
        <dbReference type="ARBA" id="ARBA00022771"/>
    </source>
</evidence>
<comment type="similarity">
    <text evidence="2">Belongs to the PIAS family.</text>
</comment>
<evidence type="ECO:0000256" key="2">
    <source>
        <dbReference type="ARBA" id="ARBA00005383"/>
    </source>
</evidence>
<feature type="domain" description="SP-RING-type" evidence="10">
    <location>
        <begin position="406"/>
        <end position="492"/>
    </location>
</feature>
<dbReference type="GO" id="GO:0006357">
    <property type="term" value="P:regulation of transcription by RNA polymerase II"/>
    <property type="evidence" value="ECO:0007669"/>
    <property type="project" value="TreeGrafter"/>
</dbReference>
<evidence type="ECO:0000313" key="13">
    <source>
        <dbReference type="Proteomes" id="UP000475862"/>
    </source>
</evidence>
<evidence type="ECO:0000256" key="4">
    <source>
        <dbReference type="ARBA" id="ARBA00022723"/>
    </source>
</evidence>
<name>A0A6G0SUJ4_APHGL</name>
<dbReference type="GO" id="GO:0016925">
    <property type="term" value="P:protein sumoylation"/>
    <property type="evidence" value="ECO:0007669"/>
    <property type="project" value="UniProtKB-UniPathway"/>
</dbReference>
<keyword evidence="13" id="KW-1185">Reference proteome</keyword>
<dbReference type="FunFam" id="2.60.120.780:FF:000001">
    <property type="entry name" value="E3 SUMO-protein ligase PIAS2 isoform X1"/>
    <property type="match status" value="1"/>
</dbReference>
<sequence>MNNYSVDEDYRNMLSSFGTNDLQTLLGAFGQNKRARKSELKNRAIELLRTRPDYINYEAYIGKIYEIYFSLQHREPCRDIIIRSLLQNQQQQQRQIISYMGHIQNPPHRMYPPPQFSRQSMHMAQAGLCQVVPKMQRGTYGNHISNSVPANNVINNNIQYIDAGNFQPSGTCTIVSRQLPPIQQMSVVAQDALRLGTTATRNNSCIPSIESVSQIEFKKIPFYEVIDEVIKPTLLTGTDRCTLQDVPRGMKEATFKFNLSLEHANLIATNRDTSHGKNEYLYQFQIRICQLIEPVPDDSPDYMPLGLHLRVNVKSCPLPPTAPYTRPGSESRRTARPINCTENIKLSPIVANNITINWTPDGKYYVFAVYIVKKITVDTLIKKLQDKGGRSAEETKNYIIKKLTDINQDLATISYRVSLVCPFGKIRMKVPAKSIHCDHLQCFDARTFILMNEKALTWMCPTCNKPCLYDDIQIENYFLEVVSSTTLNNLNKEIELLSDGTWRAFEETKNTNCSRDNVKPIDYVDLNSDDEEPPTEADKQENENQAANAIRPVAVVDLKSSTAITSLYQF</sequence>
<dbReference type="AlphaFoldDB" id="A0A6G0SUJ4"/>
<dbReference type="PANTHER" id="PTHR10782">
    <property type="entry name" value="ZINC FINGER MIZ DOMAIN-CONTAINING PROTEIN"/>
    <property type="match status" value="1"/>
</dbReference>
<evidence type="ECO:0000313" key="12">
    <source>
        <dbReference type="EMBL" id="KAE9522060.1"/>
    </source>
</evidence>
<protein>
    <recommendedName>
        <fullName evidence="14">SP-RING-type domain-containing protein</fullName>
    </recommendedName>
</protein>
<dbReference type="InterPro" id="IPR013083">
    <property type="entry name" value="Znf_RING/FYVE/PHD"/>
</dbReference>
<dbReference type="InterPro" id="IPR023321">
    <property type="entry name" value="PINIT"/>
</dbReference>